<feature type="domain" description="Nudix hydrolase" evidence="5">
    <location>
        <begin position="152"/>
        <end position="317"/>
    </location>
</feature>
<dbReference type="InterPro" id="IPR015797">
    <property type="entry name" value="NUDIX_hydrolase-like_dom_sf"/>
</dbReference>
<evidence type="ECO:0000256" key="4">
    <source>
        <dbReference type="ARBA" id="ARBA00022842"/>
    </source>
</evidence>
<keyword evidence="2" id="KW-0479">Metal-binding</keyword>
<keyword evidence="3" id="KW-0378">Hydrolase</keyword>
<feature type="non-terminal residue" evidence="6">
    <location>
        <position position="1"/>
    </location>
</feature>
<sequence length="331" mass="37003">RLLVKKKQSFLEMDSDIEIIHVVKVGHLVPSSLVTVHLSPEYNRKVPPFHKAINGLSESTFKRDKDMSCSNCSCDEVDVIWKERLHRNPRLFNGTKFRIHNVTSSDDDEKHVIMFLGVTDYKEYLGTNWAPNVKTLQEKGIELHTNSQAFLSDALGVGASVVTIDNYIVLLRRSEHCAEAPDMWDVPGGHAEPKKIVGDKPLKEIDVSSMNKTAVINEIFDSIVQEVTDEVNIPLTHLGVPLYMGTHRNTTSAGRPSLAFEIRCSLSSEDIRALYNQGNQQEADESTNITFVALNEIAALAAQKQEFWKKLAPSAKGNLTVFTLVHGLQKL</sequence>
<dbReference type="PANTHER" id="PTHR31835">
    <property type="entry name" value="URIDINE DIPHOSPHATE GLUCOSE PYROPHOSPHATASE"/>
    <property type="match status" value="1"/>
</dbReference>
<reference evidence="6" key="1">
    <citation type="submission" date="2014-12" db="EMBL/GenBank/DDBJ databases">
        <title>Insight into the proteome of Arion vulgaris.</title>
        <authorList>
            <person name="Aradska J."/>
            <person name="Bulat T."/>
            <person name="Smidak R."/>
            <person name="Sarate P."/>
            <person name="Gangsoo J."/>
            <person name="Sialana F."/>
            <person name="Bilban M."/>
            <person name="Lubec G."/>
        </authorList>
    </citation>
    <scope>NUCLEOTIDE SEQUENCE</scope>
    <source>
        <tissue evidence="6">Skin</tissue>
    </source>
</reference>
<dbReference type="PROSITE" id="PS51462">
    <property type="entry name" value="NUDIX"/>
    <property type="match status" value="1"/>
</dbReference>
<dbReference type="SUPFAM" id="SSF55811">
    <property type="entry name" value="Nudix"/>
    <property type="match status" value="1"/>
</dbReference>
<keyword evidence="4" id="KW-0460">Magnesium</keyword>
<dbReference type="GO" id="GO:0046872">
    <property type="term" value="F:metal ion binding"/>
    <property type="evidence" value="ECO:0007669"/>
    <property type="project" value="UniProtKB-KW"/>
</dbReference>
<dbReference type="PANTHER" id="PTHR31835:SF1">
    <property type="entry name" value="URIDINE DIPHOSPHATE GLUCOSE PYROPHOSPHATASE NUDT22"/>
    <property type="match status" value="1"/>
</dbReference>
<accession>A0A0B6ZPQ1</accession>
<dbReference type="Gene3D" id="3.90.79.10">
    <property type="entry name" value="Nucleoside Triphosphate Pyrophosphohydrolase"/>
    <property type="match status" value="1"/>
</dbReference>
<name>A0A0B6ZPQ1_9EUPU</name>
<evidence type="ECO:0000313" key="6">
    <source>
        <dbReference type="EMBL" id="CEK70362.1"/>
    </source>
</evidence>
<evidence type="ECO:0000256" key="2">
    <source>
        <dbReference type="ARBA" id="ARBA00022723"/>
    </source>
</evidence>
<dbReference type="AlphaFoldDB" id="A0A0B6ZPQ1"/>
<evidence type="ECO:0000256" key="3">
    <source>
        <dbReference type="ARBA" id="ARBA00022801"/>
    </source>
</evidence>
<protein>
    <recommendedName>
        <fullName evidence="5">Nudix hydrolase domain-containing protein</fullName>
    </recommendedName>
</protein>
<dbReference type="InterPro" id="IPR055295">
    <property type="entry name" value="NUDT22/NUDT9-like"/>
</dbReference>
<proteinExistence type="predicted"/>
<dbReference type="EMBL" id="HACG01023497">
    <property type="protein sequence ID" value="CEK70362.1"/>
    <property type="molecule type" value="Transcribed_RNA"/>
</dbReference>
<evidence type="ECO:0000256" key="1">
    <source>
        <dbReference type="ARBA" id="ARBA00001946"/>
    </source>
</evidence>
<gene>
    <name evidence="6" type="primary">ORF73819</name>
</gene>
<comment type="cofactor">
    <cofactor evidence="1">
        <name>Mg(2+)</name>
        <dbReference type="ChEBI" id="CHEBI:18420"/>
    </cofactor>
</comment>
<dbReference type="GO" id="GO:0052751">
    <property type="term" value="F:GDP-mannose hydrolase activity"/>
    <property type="evidence" value="ECO:0007669"/>
    <property type="project" value="TreeGrafter"/>
</dbReference>
<evidence type="ECO:0000259" key="5">
    <source>
        <dbReference type="PROSITE" id="PS51462"/>
    </source>
</evidence>
<organism evidence="6">
    <name type="scientific">Arion vulgaris</name>
    <dbReference type="NCBI Taxonomy" id="1028688"/>
    <lineage>
        <taxon>Eukaryota</taxon>
        <taxon>Metazoa</taxon>
        <taxon>Spiralia</taxon>
        <taxon>Lophotrochozoa</taxon>
        <taxon>Mollusca</taxon>
        <taxon>Gastropoda</taxon>
        <taxon>Heterobranchia</taxon>
        <taxon>Euthyneura</taxon>
        <taxon>Panpulmonata</taxon>
        <taxon>Eupulmonata</taxon>
        <taxon>Stylommatophora</taxon>
        <taxon>Helicina</taxon>
        <taxon>Arionoidea</taxon>
        <taxon>Arionidae</taxon>
        <taxon>Arion</taxon>
    </lineage>
</organism>
<dbReference type="InterPro" id="IPR000086">
    <property type="entry name" value="NUDIX_hydrolase_dom"/>
</dbReference>